<feature type="coiled-coil region" evidence="12">
    <location>
        <begin position="354"/>
        <end position="381"/>
    </location>
</feature>
<dbReference type="GO" id="GO:0046872">
    <property type="term" value="F:metal ion binding"/>
    <property type="evidence" value="ECO:0007669"/>
    <property type="project" value="UniProtKB-KW"/>
</dbReference>
<evidence type="ECO:0000313" key="15">
    <source>
        <dbReference type="Proteomes" id="UP001139000"/>
    </source>
</evidence>
<dbReference type="FunFam" id="3.40.50.670:FF:000006">
    <property type="entry name" value="DNA topoisomerase (ATP-hydrolyzing)"/>
    <property type="match status" value="1"/>
</dbReference>
<dbReference type="PANTHER" id="PTHR45866">
    <property type="entry name" value="DNA GYRASE/TOPOISOMERASE SUBUNIT B"/>
    <property type="match status" value="1"/>
</dbReference>
<dbReference type="FunFam" id="3.30.565.10:FF:000063">
    <property type="entry name" value="DNA topoisomerase (ATP-hydrolyzing)"/>
    <property type="match status" value="1"/>
</dbReference>
<name>A0A9X1PPE3_9BACT</name>
<evidence type="ECO:0000256" key="2">
    <source>
        <dbReference type="ARBA" id="ARBA00001946"/>
    </source>
</evidence>
<sequence length="623" mass="70959">MESTNVQYDEDSIRSLDWKEHIRLRPGMYIGKLGDGSSVDDGIYVLVKEIVDNSIDEHMMGNGKTIEIKISEHRVEVRDYGRGIPLGKVVDCVSKINTGGKYDSGAFQKSVGLNGVGTKAVNALSQYFKVQSFREGKSKNAEFAQGALVNESKEIQTNQRNGTHIAFEPDGVIFKNFRYIPQYLDNMIWNYCYLNAGLTINFNGQKYISQNGLLDLLQSKSDAESLRYPIIHLKGEDIEFAMTHGNQYGEEYYSFVNGQYTTQGGTHLAAFREAVVKAVREHFNKDYAPEDVRSSIIAAVAIRVQEPVFESQTKTKLGSNTITPDPNSTTVRTFVNDFVKERLDNYLHMHPESRDALKKRIEQSERERKELAGIKKLANDRAKKANLHNKKLRDCRLHLTDLKNDFRYETTLFITEGDSASGSITKSRNVQTQAVFSLRGKPLNCFGLTKKVVYENEEFNLLQHALDIENGVENLRFNRIVIATDADVDGMHIRLLLMTFFLQFFPDLVRNGHLFVLETPLFRVRNKKETIYCYSGEEKQNAVNKLGSKPEITRFKGLGEISPDEFGKFIGEDMRVEPVILQKETSIQKLLSYFMGKNTPERQRFIIDNLKTEKNIEELALAV</sequence>
<evidence type="ECO:0000256" key="10">
    <source>
        <dbReference type="ARBA" id="ARBA00023235"/>
    </source>
</evidence>
<dbReference type="SUPFAM" id="SSF55874">
    <property type="entry name" value="ATPase domain of HSP90 chaperone/DNA topoisomerase II/histidine kinase"/>
    <property type="match status" value="1"/>
</dbReference>
<evidence type="ECO:0000256" key="6">
    <source>
        <dbReference type="ARBA" id="ARBA00022840"/>
    </source>
</evidence>
<gene>
    <name evidence="14" type="ORF">LXM26_25785</name>
</gene>
<dbReference type="InterPro" id="IPR014721">
    <property type="entry name" value="Ribsml_uS5_D2-typ_fold_subgr"/>
</dbReference>
<accession>A0A9X1PPE3</accession>
<comment type="cofactor">
    <cofactor evidence="2">
        <name>Mg(2+)</name>
        <dbReference type="ChEBI" id="CHEBI:18420"/>
    </cofactor>
</comment>
<keyword evidence="9" id="KW-0238">DNA-binding</keyword>
<keyword evidence="15" id="KW-1185">Reference proteome</keyword>
<dbReference type="Pfam" id="PF00204">
    <property type="entry name" value="DNA_gyraseB"/>
    <property type="match status" value="1"/>
</dbReference>
<dbReference type="RefSeq" id="WP_234603795.1">
    <property type="nucleotide sequence ID" value="NZ_CP094997.1"/>
</dbReference>
<keyword evidence="8" id="KW-0799">Topoisomerase</keyword>
<dbReference type="InterPro" id="IPR003594">
    <property type="entry name" value="HATPase_dom"/>
</dbReference>
<dbReference type="GO" id="GO:0006265">
    <property type="term" value="P:DNA topological change"/>
    <property type="evidence" value="ECO:0007669"/>
    <property type="project" value="InterPro"/>
</dbReference>
<keyword evidence="4" id="KW-0479">Metal-binding</keyword>
<dbReference type="PRINTS" id="PR00418">
    <property type="entry name" value="TPI2FAMILY"/>
</dbReference>
<dbReference type="InterPro" id="IPR001241">
    <property type="entry name" value="Topo_IIA"/>
</dbReference>
<dbReference type="SMART" id="SM00433">
    <property type="entry name" value="TOP2c"/>
    <property type="match status" value="1"/>
</dbReference>
<dbReference type="SUPFAM" id="SSF54211">
    <property type="entry name" value="Ribosomal protein S5 domain 2-like"/>
    <property type="match status" value="1"/>
</dbReference>
<evidence type="ECO:0000256" key="12">
    <source>
        <dbReference type="SAM" id="Coils"/>
    </source>
</evidence>
<proteinExistence type="predicted"/>
<keyword evidence="12" id="KW-0175">Coiled coil</keyword>
<dbReference type="EC" id="5.6.2.2" evidence="3"/>
<dbReference type="Gene3D" id="3.40.50.670">
    <property type="match status" value="1"/>
</dbReference>
<dbReference type="GO" id="GO:0003918">
    <property type="term" value="F:DNA topoisomerase type II (double strand cut, ATP-hydrolyzing) activity"/>
    <property type="evidence" value="ECO:0007669"/>
    <property type="project" value="UniProtKB-EC"/>
</dbReference>
<dbReference type="Pfam" id="PF02518">
    <property type="entry name" value="HATPase_c"/>
    <property type="match status" value="1"/>
</dbReference>
<dbReference type="InterPro" id="IPR018522">
    <property type="entry name" value="TopoIIA_CS"/>
</dbReference>
<keyword evidence="7" id="KW-0460">Magnesium</keyword>
<dbReference type="AlphaFoldDB" id="A0A9X1PPE3"/>
<dbReference type="GO" id="GO:0005524">
    <property type="term" value="F:ATP binding"/>
    <property type="evidence" value="ECO:0007669"/>
    <property type="project" value="UniProtKB-KW"/>
</dbReference>
<dbReference type="InterPro" id="IPR006171">
    <property type="entry name" value="TOPRIM_dom"/>
</dbReference>
<evidence type="ECO:0000256" key="9">
    <source>
        <dbReference type="ARBA" id="ARBA00023125"/>
    </source>
</evidence>
<dbReference type="InterPro" id="IPR020568">
    <property type="entry name" value="Ribosomal_Su5_D2-typ_SF"/>
</dbReference>
<dbReference type="GO" id="GO:0003677">
    <property type="term" value="F:DNA binding"/>
    <property type="evidence" value="ECO:0007669"/>
    <property type="project" value="UniProtKB-KW"/>
</dbReference>
<dbReference type="Gene3D" id="3.30.565.10">
    <property type="entry name" value="Histidine kinase-like ATPase, C-terminal domain"/>
    <property type="match status" value="1"/>
</dbReference>
<evidence type="ECO:0000256" key="4">
    <source>
        <dbReference type="ARBA" id="ARBA00022723"/>
    </source>
</evidence>
<evidence type="ECO:0000313" key="14">
    <source>
        <dbReference type="EMBL" id="MCF0064950.1"/>
    </source>
</evidence>
<dbReference type="Gene3D" id="3.30.230.10">
    <property type="match status" value="1"/>
</dbReference>
<feature type="domain" description="Toprim" evidence="13">
    <location>
        <begin position="410"/>
        <end position="520"/>
    </location>
</feature>
<evidence type="ECO:0000256" key="1">
    <source>
        <dbReference type="ARBA" id="ARBA00000185"/>
    </source>
</evidence>
<comment type="catalytic activity">
    <reaction evidence="1">
        <text>ATP-dependent breakage, passage and rejoining of double-stranded DNA.</text>
        <dbReference type="EC" id="5.6.2.2"/>
    </reaction>
</comment>
<dbReference type="InterPro" id="IPR013760">
    <property type="entry name" value="Topo_IIA-like_dom_sf"/>
</dbReference>
<dbReference type="SMART" id="SM00387">
    <property type="entry name" value="HATPase_c"/>
    <property type="match status" value="1"/>
</dbReference>
<evidence type="ECO:0000256" key="8">
    <source>
        <dbReference type="ARBA" id="ARBA00023029"/>
    </source>
</evidence>
<reference evidence="14" key="1">
    <citation type="submission" date="2021-12" db="EMBL/GenBank/DDBJ databases">
        <title>Novel species in genus Dyadobacter.</title>
        <authorList>
            <person name="Ma C."/>
        </authorList>
    </citation>
    <scope>NUCLEOTIDE SEQUENCE</scope>
    <source>
        <strain evidence="14">LJ419</strain>
    </source>
</reference>
<dbReference type="PROSITE" id="PS50880">
    <property type="entry name" value="TOPRIM"/>
    <property type="match status" value="1"/>
</dbReference>
<dbReference type="CDD" id="cd01030">
    <property type="entry name" value="TOPRIM_TopoIIA_like"/>
    <property type="match status" value="1"/>
</dbReference>
<dbReference type="InterPro" id="IPR036890">
    <property type="entry name" value="HATPase_C_sf"/>
</dbReference>
<evidence type="ECO:0000256" key="5">
    <source>
        <dbReference type="ARBA" id="ARBA00022741"/>
    </source>
</evidence>
<dbReference type="PROSITE" id="PS00177">
    <property type="entry name" value="TOPOISOMERASE_II"/>
    <property type="match status" value="1"/>
</dbReference>
<keyword evidence="6" id="KW-0067">ATP-binding</keyword>
<comment type="caution">
    <text evidence="14">The sequence shown here is derived from an EMBL/GenBank/DDBJ whole genome shotgun (WGS) entry which is preliminary data.</text>
</comment>
<dbReference type="PANTHER" id="PTHR45866:SF2">
    <property type="entry name" value="DNA TOPOISOMERASE (ATP-HYDROLYZING)"/>
    <property type="match status" value="1"/>
</dbReference>
<dbReference type="InterPro" id="IPR013759">
    <property type="entry name" value="Topo_IIA_B_C"/>
</dbReference>
<dbReference type="Proteomes" id="UP001139000">
    <property type="component" value="Unassembled WGS sequence"/>
</dbReference>
<keyword evidence="10" id="KW-0413">Isomerase</keyword>
<comment type="subunit">
    <text evidence="11">Heterotetramer composed of ParC and ParE.</text>
</comment>
<protein>
    <recommendedName>
        <fullName evidence="3">DNA topoisomerase (ATP-hydrolyzing)</fullName>
        <ecNumber evidence="3">5.6.2.2</ecNumber>
    </recommendedName>
</protein>
<keyword evidence="5" id="KW-0547">Nucleotide-binding</keyword>
<dbReference type="Pfam" id="PF01751">
    <property type="entry name" value="Toprim"/>
    <property type="match status" value="1"/>
</dbReference>
<evidence type="ECO:0000256" key="7">
    <source>
        <dbReference type="ARBA" id="ARBA00022842"/>
    </source>
</evidence>
<dbReference type="SUPFAM" id="SSF56719">
    <property type="entry name" value="Type II DNA topoisomerase"/>
    <property type="match status" value="1"/>
</dbReference>
<organism evidence="14 15">
    <name type="scientific">Dyadobacter chenwenxiniae</name>
    <dbReference type="NCBI Taxonomy" id="2906456"/>
    <lineage>
        <taxon>Bacteria</taxon>
        <taxon>Pseudomonadati</taxon>
        <taxon>Bacteroidota</taxon>
        <taxon>Cytophagia</taxon>
        <taxon>Cytophagales</taxon>
        <taxon>Spirosomataceae</taxon>
        <taxon>Dyadobacter</taxon>
    </lineage>
</organism>
<evidence type="ECO:0000256" key="11">
    <source>
        <dbReference type="ARBA" id="ARBA00063644"/>
    </source>
</evidence>
<evidence type="ECO:0000256" key="3">
    <source>
        <dbReference type="ARBA" id="ARBA00012895"/>
    </source>
</evidence>
<dbReference type="InterPro" id="IPR013506">
    <property type="entry name" value="Topo_IIA_bsu_dom2"/>
</dbReference>
<evidence type="ECO:0000259" key="13">
    <source>
        <dbReference type="PROSITE" id="PS50880"/>
    </source>
</evidence>
<dbReference type="EMBL" id="JAJTTC010000009">
    <property type="protein sequence ID" value="MCF0064950.1"/>
    <property type="molecule type" value="Genomic_DNA"/>
</dbReference>